<comment type="caution">
    <text evidence="2">The sequence shown here is derived from an EMBL/GenBank/DDBJ whole genome shotgun (WGS) entry which is preliminary data.</text>
</comment>
<dbReference type="EMBL" id="BARV01006189">
    <property type="protein sequence ID" value="GAI09300.1"/>
    <property type="molecule type" value="Genomic_DNA"/>
</dbReference>
<organism evidence="2">
    <name type="scientific">marine sediment metagenome</name>
    <dbReference type="NCBI Taxonomy" id="412755"/>
    <lineage>
        <taxon>unclassified sequences</taxon>
        <taxon>metagenomes</taxon>
        <taxon>ecological metagenomes</taxon>
    </lineage>
</organism>
<gene>
    <name evidence="2" type="ORF">S06H3_12658</name>
</gene>
<sequence length="272" mass="32430">MAHSFFSEKYNEINRLVTEFRGHAQSIHFESIRHWISQFDENDYDLALKLLRNIDYYTNERVLRMLQSNFNDLTTLSNWDFDKAFFSTFHKRAKSDQIIQERFRFANGLKEERYQKKFIGVTEINNLRDDPDNLFFFLEDFVGTGSTVCRNWEKTAHLMPETDNLYLVIICGHDFGIENIQNKTELKVTAGKIIPDRERFFSDYNPIFERTEQDIIMKYCEKVGQPVTGWGDCQSNVIYYSRAPNNTLPIFWKNVDNNENWQGLFKRHYDDA</sequence>
<proteinExistence type="predicted"/>
<dbReference type="InterPro" id="IPR056920">
    <property type="entry name" value="PRTase-CE"/>
</dbReference>
<dbReference type="AlphaFoldDB" id="X1M3Q0"/>
<feature type="domain" description="PRTase-CE" evidence="1">
    <location>
        <begin position="32"/>
        <end position="267"/>
    </location>
</feature>
<name>X1M3Q0_9ZZZZ</name>
<protein>
    <recommendedName>
        <fullName evidence="1">PRTase-CE domain-containing protein</fullName>
    </recommendedName>
</protein>
<reference evidence="2" key="1">
    <citation type="journal article" date="2014" name="Front. Microbiol.">
        <title>High frequency of phylogenetically diverse reductive dehalogenase-homologous genes in deep subseafloor sedimentary metagenomes.</title>
        <authorList>
            <person name="Kawai M."/>
            <person name="Futagami T."/>
            <person name="Toyoda A."/>
            <person name="Takaki Y."/>
            <person name="Nishi S."/>
            <person name="Hori S."/>
            <person name="Arai W."/>
            <person name="Tsubouchi T."/>
            <person name="Morono Y."/>
            <person name="Uchiyama I."/>
            <person name="Ito T."/>
            <person name="Fujiyama A."/>
            <person name="Inagaki F."/>
            <person name="Takami H."/>
        </authorList>
    </citation>
    <scope>NUCLEOTIDE SEQUENCE</scope>
    <source>
        <strain evidence="2">Expedition CK06-06</strain>
    </source>
</reference>
<dbReference type="Pfam" id="PF24390">
    <property type="entry name" value="PRTase-CE"/>
    <property type="match status" value="1"/>
</dbReference>
<evidence type="ECO:0000259" key="1">
    <source>
        <dbReference type="Pfam" id="PF24390"/>
    </source>
</evidence>
<evidence type="ECO:0000313" key="2">
    <source>
        <dbReference type="EMBL" id="GAI09300.1"/>
    </source>
</evidence>
<accession>X1M3Q0</accession>